<feature type="compositionally biased region" description="Low complexity" evidence="2">
    <location>
        <begin position="232"/>
        <end position="243"/>
    </location>
</feature>
<feature type="region of interest" description="Disordered" evidence="2">
    <location>
        <begin position="157"/>
        <end position="245"/>
    </location>
</feature>
<gene>
    <name evidence="3" type="ORF">PG986_014378</name>
</gene>
<dbReference type="EMBL" id="JAQQWE010000010">
    <property type="protein sequence ID" value="KAK7937510.1"/>
    <property type="molecule type" value="Genomic_DNA"/>
</dbReference>
<keyword evidence="4" id="KW-1185">Reference proteome</keyword>
<protein>
    <submittedName>
        <fullName evidence="3">Uncharacterized protein</fullName>
    </submittedName>
</protein>
<sequence length="322" mass="35494">MDVQQDGRTPEWIRQNGAPQNCLRRPSFKTGSGTGLSVARRNHPASKWAGQKQHRKRCSRAGAEAVLEQFKGSANPEPDPSPGQPYSADLAFDRPTRSPELTAAADELLAHDTARIWPHKYHLWGRGSVSELQIPLSFVTLLSSACNFQYSPALPSTGMFPSQRHGMQRPRQPRQGRPSAGHATTAPATAPATASAPKTIAPSATQLQPPNQQPLSFPDVPNFFDDQQDLDPGPFSSPSPMSGDTRELLDKVNELLEKFNAVQSELAHHNEKCPKSTQKVEQLFLQQTQRVTGWLSRVKALFERFVSVADANPLDDTFFDQV</sequence>
<feature type="region of interest" description="Disordered" evidence="2">
    <location>
        <begin position="71"/>
        <end position="90"/>
    </location>
</feature>
<dbReference type="Proteomes" id="UP001391051">
    <property type="component" value="Unassembled WGS sequence"/>
</dbReference>
<keyword evidence="1" id="KW-0175">Coiled coil</keyword>
<dbReference type="GeneID" id="92083662"/>
<name>A0ABR1PTC0_9PEZI</name>
<evidence type="ECO:0000313" key="3">
    <source>
        <dbReference type="EMBL" id="KAK7937510.1"/>
    </source>
</evidence>
<feature type="coiled-coil region" evidence="1">
    <location>
        <begin position="245"/>
        <end position="272"/>
    </location>
</feature>
<comment type="caution">
    <text evidence="3">The sequence shown here is derived from an EMBL/GenBank/DDBJ whole genome shotgun (WGS) entry which is preliminary data.</text>
</comment>
<feature type="compositionally biased region" description="Low complexity" evidence="2">
    <location>
        <begin position="175"/>
        <end position="205"/>
    </location>
</feature>
<proteinExistence type="predicted"/>
<organism evidence="3 4">
    <name type="scientific">Apiospora aurea</name>
    <dbReference type="NCBI Taxonomy" id="335848"/>
    <lineage>
        <taxon>Eukaryota</taxon>
        <taxon>Fungi</taxon>
        <taxon>Dikarya</taxon>
        <taxon>Ascomycota</taxon>
        <taxon>Pezizomycotina</taxon>
        <taxon>Sordariomycetes</taxon>
        <taxon>Xylariomycetidae</taxon>
        <taxon>Amphisphaeriales</taxon>
        <taxon>Apiosporaceae</taxon>
        <taxon>Apiospora</taxon>
    </lineage>
</organism>
<evidence type="ECO:0000313" key="4">
    <source>
        <dbReference type="Proteomes" id="UP001391051"/>
    </source>
</evidence>
<dbReference type="RefSeq" id="XP_066692838.1">
    <property type="nucleotide sequence ID" value="XM_066850600.1"/>
</dbReference>
<feature type="compositionally biased region" description="Polar residues" evidence="2">
    <location>
        <begin position="206"/>
        <end position="215"/>
    </location>
</feature>
<reference evidence="3 4" key="1">
    <citation type="submission" date="2023-01" db="EMBL/GenBank/DDBJ databases">
        <title>Analysis of 21 Apiospora genomes using comparative genomics revels a genus with tremendous synthesis potential of carbohydrate active enzymes and secondary metabolites.</title>
        <authorList>
            <person name="Sorensen T."/>
        </authorList>
    </citation>
    <scope>NUCLEOTIDE SEQUENCE [LARGE SCALE GENOMIC DNA]</scope>
    <source>
        <strain evidence="3 4">CBS 24483</strain>
    </source>
</reference>
<accession>A0ABR1PTC0</accession>
<evidence type="ECO:0000256" key="2">
    <source>
        <dbReference type="SAM" id="MobiDB-lite"/>
    </source>
</evidence>
<feature type="region of interest" description="Disordered" evidence="2">
    <location>
        <begin position="1"/>
        <end position="56"/>
    </location>
</feature>
<evidence type="ECO:0000256" key="1">
    <source>
        <dbReference type="SAM" id="Coils"/>
    </source>
</evidence>